<comment type="caution">
    <text evidence="2">The sequence shown here is derived from an EMBL/GenBank/DDBJ whole genome shotgun (WGS) entry which is preliminary data.</text>
</comment>
<keyword evidence="2" id="KW-0418">Kinase</keyword>
<dbReference type="InterPro" id="IPR011009">
    <property type="entry name" value="Kinase-like_dom_sf"/>
</dbReference>
<gene>
    <name evidence="2" type="ORF">C7999DRAFT_37666</name>
</gene>
<keyword evidence="3" id="KW-1185">Reference proteome</keyword>
<evidence type="ECO:0000313" key="3">
    <source>
        <dbReference type="Proteomes" id="UP001303647"/>
    </source>
</evidence>
<dbReference type="SUPFAM" id="SSF56112">
    <property type="entry name" value="Protein kinase-like (PK-like)"/>
    <property type="match status" value="1"/>
</dbReference>
<keyword evidence="2" id="KW-0808">Transferase</keyword>
<dbReference type="GO" id="GO:0016301">
    <property type="term" value="F:kinase activity"/>
    <property type="evidence" value="ECO:0007669"/>
    <property type="project" value="UniProtKB-KW"/>
</dbReference>
<dbReference type="CDD" id="cd05120">
    <property type="entry name" value="APH_ChoK_like"/>
    <property type="match status" value="1"/>
</dbReference>
<protein>
    <submittedName>
        <fullName evidence="2">Kinase-like domain protein</fullName>
    </submittedName>
</protein>
<reference evidence="2" key="2">
    <citation type="submission" date="2023-05" db="EMBL/GenBank/DDBJ databases">
        <authorList>
            <consortium name="Lawrence Berkeley National Laboratory"/>
            <person name="Steindorff A."/>
            <person name="Hensen N."/>
            <person name="Bonometti L."/>
            <person name="Westerberg I."/>
            <person name="Brannstrom I.O."/>
            <person name="Guillou S."/>
            <person name="Cros-Aarteil S."/>
            <person name="Calhoun S."/>
            <person name="Haridas S."/>
            <person name="Kuo A."/>
            <person name="Mondo S."/>
            <person name="Pangilinan J."/>
            <person name="Riley R."/>
            <person name="Labutti K."/>
            <person name="Andreopoulos B."/>
            <person name="Lipzen A."/>
            <person name="Chen C."/>
            <person name="Yanf M."/>
            <person name="Daum C."/>
            <person name="Ng V."/>
            <person name="Clum A."/>
            <person name="Ohm R."/>
            <person name="Martin F."/>
            <person name="Silar P."/>
            <person name="Natvig D."/>
            <person name="Lalanne C."/>
            <person name="Gautier V."/>
            <person name="Ament-Velasquez S.L."/>
            <person name="Kruys A."/>
            <person name="Hutchinson M.I."/>
            <person name="Powell A.J."/>
            <person name="Barry K."/>
            <person name="Miller A.N."/>
            <person name="Grigoriev I.V."/>
            <person name="Debuchy R."/>
            <person name="Gladieux P."/>
            <person name="Thoren M.H."/>
            <person name="Johannesson H."/>
        </authorList>
    </citation>
    <scope>NUCLEOTIDE SEQUENCE</scope>
    <source>
        <strain evidence="2">CBS 359.72</strain>
    </source>
</reference>
<dbReference type="InterPro" id="IPR051678">
    <property type="entry name" value="AGP_Transferase"/>
</dbReference>
<dbReference type="AlphaFoldDB" id="A0AAN7CZN4"/>
<proteinExistence type="predicted"/>
<evidence type="ECO:0000313" key="2">
    <source>
        <dbReference type="EMBL" id="KAK4251324.1"/>
    </source>
</evidence>
<sequence>MDLSDEGCSSATSVPDSRICETKIPGCMQGRCLDCMHEGTESLAIKNTTFRRLLTLLALRITGQLYGSRGPCVPISRHLIVKTGPFAHLTEAATLEFVARKTSIPLPRVHSAFVHKNRAIIVMDRLRGVSLTKAWRRLSEKAQLRALPPPPGCGIESCVGGSLRDSRIPRSWPRFGPFQTTQEFHLWLRHGLQPEDHPDRKEDEDWNDIKAMVQRQDGPWPPPVFTHGDLNPSNILVRGNRVVGIIDWEFAGWYPCYWEYTSAWQAHLTRQGWEEAIKQFLDPYDHELKMETTRQRWWGG</sequence>
<name>A0AAN7CZN4_9PEZI</name>
<dbReference type="PANTHER" id="PTHR21310">
    <property type="entry name" value="AMINOGLYCOSIDE PHOSPHOTRANSFERASE-RELATED-RELATED"/>
    <property type="match status" value="1"/>
</dbReference>
<evidence type="ECO:0000259" key="1">
    <source>
        <dbReference type="Pfam" id="PF01636"/>
    </source>
</evidence>
<reference evidence="2" key="1">
    <citation type="journal article" date="2023" name="Mol. Phylogenet. Evol.">
        <title>Genome-scale phylogeny and comparative genomics of the fungal order Sordariales.</title>
        <authorList>
            <person name="Hensen N."/>
            <person name="Bonometti L."/>
            <person name="Westerberg I."/>
            <person name="Brannstrom I.O."/>
            <person name="Guillou S."/>
            <person name="Cros-Aarteil S."/>
            <person name="Calhoun S."/>
            <person name="Haridas S."/>
            <person name="Kuo A."/>
            <person name="Mondo S."/>
            <person name="Pangilinan J."/>
            <person name="Riley R."/>
            <person name="LaButti K."/>
            <person name="Andreopoulos B."/>
            <person name="Lipzen A."/>
            <person name="Chen C."/>
            <person name="Yan M."/>
            <person name="Daum C."/>
            <person name="Ng V."/>
            <person name="Clum A."/>
            <person name="Steindorff A."/>
            <person name="Ohm R.A."/>
            <person name="Martin F."/>
            <person name="Silar P."/>
            <person name="Natvig D.O."/>
            <person name="Lalanne C."/>
            <person name="Gautier V."/>
            <person name="Ament-Velasquez S.L."/>
            <person name="Kruys A."/>
            <person name="Hutchinson M.I."/>
            <person name="Powell A.J."/>
            <person name="Barry K."/>
            <person name="Miller A.N."/>
            <person name="Grigoriev I.V."/>
            <person name="Debuchy R."/>
            <person name="Gladieux P."/>
            <person name="Hiltunen Thoren M."/>
            <person name="Johannesson H."/>
        </authorList>
    </citation>
    <scope>NUCLEOTIDE SEQUENCE</scope>
    <source>
        <strain evidence="2">CBS 359.72</strain>
    </source>
</reference>
<feature type="domain" description="Aminoglycoside phosphotransferase" evidence="1">
    <location>
        <begin position="91"/>
        <end position="284"/>
    </location>
</feature>
<dbReference type="Pfam" id="PF01636">
    <property type="entry name" value="APH"/>
    <property type="match status" value="1"/>
</dbReference>
<dbReference type="PANTHER" id="PTHR21310:SF55">
    <property type="entry name" value="AMINOGLYCOSIDE PHOSPHOTRANSFERASE DOMAIN-CONTAINING PROTEIN"/>
    <property type="match status" value="1"/>
</dbReference>
<dbReference type="EMBL" id="MU857606">
    <property type="protein sequence ID" value="KAK4251324.1"/>
    <property type="molecule type" value="Genomic_DNA"/>
</dbReference>
<dbReference type="InterPro" id="IPR002575">
    <property type="entry name" value="Aminoglycoside_PTrfase"/>
</dbReference>
<dbReference type="Proteomes" id="UP001303647">
    <property type="component" value="Unassembled WGS sequence"/>
</dbReference>
<organism evidence="2 3">
    <name type="scientific">Corynascus novoguineensis</name>
    <dbReference type="NCBI Taxonomy" id="1126955"/>
    <lineage>
        <taxon>Eukaryota</taxon>
        <taxon>Fungi</taxon>
        <taxon>Dikarya</taxon>
        <taxon>Ascomycota</taxon>
        <taxon>Pezizomycotina</taxon>
        <taxon>Sordariomycetes</taxon>
        <taxon>Sordariomycetidae</taxon>
        <taxon>Sordariales</taxon>
        <taxon>Chaetomiaceae</taxon>
        <taxon>Corynascus</taxon>
    </lineage>
</organism>
<accession>A0AAN7CZN4</accession>
<dbReference type="Gene3D" id="3.90.1200.10">
    <property type="match status" value="1"/>
</dbReference>